<protein>
    <submittedName>
        <fullName evidence="1">Uncharacterized protein</fullName>
    </submittedName>
</protein>
<proteinExistence type="predicted"/>
<reference evidence="1 2" key="1">
    <citation type="submission" date="2020-05" db="EMBL/GenBank/DDBJ databases">
        <title>Description of Pedobacter foliorum sp. nov.</title>
        <authorList>
            <person name="Qi S."/>
            <person name="Carlier A."/>
            <person name="Cnockaert M."/>
            <person name="Vandamme P."/>
        </authorList>
    </citation>
    <scope>NUCLEOTIDE SEQUENCE [LARGE SCALE GENOMIC DNA]</scope>
    <source>
        <strain evidence="1 2">LMG 31300</strain>
    </source>
</reference>
<gene>
    <name evidence="1" type="ORF">HQN85_14035</name>
</gene>
<sequence length="58" mass="6440">MEKLQASQILVPGAEIKAIRLKQSKAVKDAIAATIKLQEEILKLKDVDQETLKLVVQL</sequence>
<organism evidence="1 2">
    <name type="scientific">Pedobacter boryungensis</name>
    <dbReference type="NCBI Taxonomy" id="869962"/>
    <lineage>
        <taxon>Bacteria</taxon>
        <taxon>Pseudomonadati</taxon>
        <taxon>Bacteroidota</taxon>
        <taxon>Sphingobacteriia</taxon>
        <taxon>Sphingobacteriales</taxon>
        <taxon>Sphingobacteriaceae</taxon>
        <taxon>Pedobacter</taxon>
    </lineage>
</organism>
<keyword evidence="2" id="KW-1185">Reference proteome</keyword>
<dbReference type="EMBL" id="JABMKV010000003">
    <property type="protein sequence ID" value="NQX32857.1"/>
    <property type="molecule type" value="Genomic_DNA"/>
</dbReference>
<name>A0ABX2DGF4_9SPHI</name>
<evidence type="ECO:0000313" key="2">
    <source>
        <dbReference type="Proteomes" id="UP000762110"/>
    </source>
</evidence>
<evidence type="ECO:0000313" key="1">
    <source>
        <dbReference type="EMBL" id="NQX32857.1"/>
    </source>
</evidence>
<dbReference type="Proteomes" id="UP000762110">
    <property type="component" value="Unassembled WGS sequence"/>
</dbReference>
<accession>A0ABX2DGF4</accession>
<dbReference type="RefSeq" id="WP_162796139.1">
    <property type="nucleotide sequence ID" value="NZ_JABMKV010000003.1"/>
</dbReference>
<comment type="caution">
    <text evidence="1">The sequence shown here is derived from an EMBL/GenBank/DDBJ whole genome shotgun (WGS) entry which is preliminary data.</text>
</comment>